<accession>A0A6G1K7F5</accession>
<gene>
    <name evidence="2" type="ORF">K504DRAFT_289757</name>
</gene>
<proteinExistence type="predicted"/>
<sequence>MYHMICQTRAALQMYSTQHLNINTVILAIIFAMKMAGGTITSHHHGSQVLSFSLAINRGVGRVTC</sequence>
<protein>
    <submittedName>
        <fullName evidence="2">Uncharacterized protein</fullName>
    </submittedName>
</protein>
<keyword evidence="3" id="KW-1185">Reference proteome</keyword>
<dbReference type="EMBL" id="MU005771">
    <property type="protein sequence ID" value="KAF2708819.1"/>
    <property type="molecule type" value="Genomic_DNA"/>
</dbReference>
<reference evidence="2" key="1">
    <citation type="journal article" date="2020" name="Stud. Mycol.">
        <title>101 Dothideomycetes genomes: a test case for predicting lifestyles and emergence of pathogens.</title>
        <authorList>
            <person name="Haridas S."/>
            <person name="Albert R."/>
            <person name="Binder M."/>
            <person name="Bloem J."/>
            <person name="Labutti K."/>
            <person name="Salamov A."/>
            <person name="Andreopoulos B."/>
            <person name="Baker S."/>
            <person name="Barry K."/>
            <person name="Bills G."/>
            <person name="Bluhm B."/>
            <person name="Cannon C."/>
            <person name="Castanera R."/>
            <person name="Culley D."/>
            <person name="Daum C."/>
            <person name="Ezra D."/>
            <person name="Gonzalez J."/>
            <person name="Henrissat B."/>
            <person name="Kuo A."/>
            <person name="Liang C."/>
            <person name="Lipzen A."/>
            <person name="Lutzoni F."/>
            <person name="Magnuson J."/>
            <person name="Mondo S."/>
            <person name="Nolan M."/>
            <person name="Ohm R."/>
            <person name="Pangilinan J."/>
            <person name="Park H.-J."/>
            <person name="Ramirez L."/>
            <person name="Alfaro M."/>
            <person name="Sun H."/>
            <person name="Tritt A."/>
            <person name="Yoshinaga Y."/>
            <person name="Zwiers L.-H."/>
            <person name="Turgeon B."/>
            <person name="Goodwin S."/>
            <person name="Spatafora J."/>
            <person name="Crous P."/>
            <person name="Grigoriev I."/>
        </authorList>
    </citation>
    <scope>NUCLEOTIDE SEQUENCE</scope>
    <source>
        <strain evidence="2">CBS 279.74</strain>
    </source>
</reference>
<feature type="transmembrane region" description="Helical" evidence="1">
    <location>
        <begin position="20"/>
        <end position="40"/>
    </location>
</feature>
<keyword evidence="1" id="KW-0472">Membrane</keyword>
<evidence type="ECO:0000313" key="2">
    <source>
        <dbReference type="EMBL" id="KAF2708819.1"/>
    </source>
</evidence>
<dbReference type="AlphaFoldDB" id="A0A6G1K7F5"/>
<name>A0A6G1K7F5_9PLEO</name>
<organism evidence="2 3">
    <name type="scientific">Pleomassaria siparia CBS 279.74</name>
    <dbReference type="NCBI Taxonomy" id="1314801"/>
    <lineage>
        <taxon>Eukaryota</taxon>
        <taxon>Fungi</taxon>
        <taxon>Dikarya</taxon>
        <taxon>Ascomycota</taxon>
        <taxon>Pezizomycotina</taxon>
        <taxon>Dothideomycetes</taxon>
        <taxon>Pleosporomycetidae</taxon>
        <taxon>Pleosporales</taxon>
        <taxon>Pleomassariaceae</taxon>
        <taxon>Pleomassaria</taxon>
    </lineage>
</organism>
<keyword evidence="1" id="KW-1133">Transmembrane helix</keyword>
<keyword evidence="1" id="KW-0812">Transmembrane</keyword>
<dbReference type="Proteomes" id="UP000799428">
    <property type="component" value="Unassembled WGS sequence"/>
</dbReference>
<evidence type="ECO:0000313" key="3">
    <source>
        <dbReference type="Proteomes" id="UP000799428"/>
    </source>
</evidence>
<evidence type="ECO:0000256" key="1">
    <source>
        <dbReference type="SAM" id="Phobius"/>
    </source>
</evidence>